<evidence type="ECO:0000256" key="7">
    <source>
        <dbReference type="ARBA" id="ARBA00023098"/>
    </source>
</evidence>
<name>A0AAQ4F8Q7_AMBAM</name>
<evidence type="ECO:0000256" key="1">
    <source>
        <dbReference type="ARBA" id="ARBA00004141"/>
    </source>
</evidence>
<feature type="transmembrane region" description="Helical" evidence="10">
    <location>
        <begin position="65"/>
        <end position="84"/>
    </location>
</feature>
<keyword evidence="2 10" id="KW-0444">Lipid biosynthesis</keyword>
<dbReference type="GO" id="GO:0042761">
    <property type="term" value="P:very long-chain fatty acid biosynthetic process"/>
    <property type="evidence" value="ECO:0007669"/>
    <property type="project" value="TreeGrafter"/>
</dbReference>
<evidence type="ECO:0000256" key="9">
    <source>
        <dbReference type="ARBA" id="ARBA00023160"/>
    </source>
</evidence>
<keyword evidence="6 10" id="KW-1133">Transmembrane helix</keyword>
<comment type="catalytic activity">
    <reaction evidence="10">
        <text>a very-long-chain acyl-CoA + malonyl-CoA + H(+) = a very-long-chain 3-oxoacyl-CoA + CO2 + CoA</text>
        <dbReference type="Rhea" id="RHEA:32727"/>
        <dbReference type="ChEBI" id="CHEBI:15378"/>
        <dbReference type="ChEBI" id="CHEBI:16526"/>
        <dbReference type="ChEBI" id="CHEBI:57287"/>
        <dbReference type="ChEBI" id="CHEBI:57384"/>
        <dbReference type="ChEBI" id="CHEBI:90725"/>
        <dbReference type="ChEBI" id="CHEBI:90736"/>
        <dbReference type="EC" id="2.3.1.199"/>
    </reaction>
</comment>
<dbReference type="Proteomes" id="UP001321473">
    <property type="component" value="Unassembled WGS sequence"/>
</dbReference>
<dbReference type="GO" id="GO:0019367">
    <property type="term" value="P:fatty acid elongation, saturated fatty acid"/>
    <property type="evidence" value="ECO:0007669"/>
    <property type="project" value="TreeGrafter"/>
</dbReference>
<comment type="caution">
    <text evidence="12">The sequence shown here is derived from an EMBL/GenBank/DDBJ whole genome shotgun (WGS) entry which is preliminary data.</text>
</comment>
<dbReference type="GO" id="GO:0009922">
    <property type="term" value="F:fatty acid elongase activity"/>
    <property type="evidence" value="ECO:0007669"/>
    <property type="project" value="UniProtKB-EC"/>
</dbReference>
<keyword evidence="4 10" id="KW-0812">Transmembrane</keyword>
<evidence type="ECO:0000256" key="11">
    <source>
        <dbReference type="SAM" id="MobiDB-lite"/>
    </source>
</evidence>
<keyword evidence="5 10" id="KW-0276">Fatty acid metabolism</keyword>
<dbReference type="Pfam" id="PF01151">
    <property type="entry name" value="ELO"/>
    <property type="match status" value="1"/>
</dbReference>
<dbReference type="GO" id="GO:0034625">
    <property type="term" value="P:fatty acid elongation, monounsaturated fatty acid"/>
    <property type="evidence" value="ECO:0007669"/>
    <property type="project" value="TreeGrafter"/>
</dbReference>
<protein>
    <recommendedName>
        <fullName evidence="10">Elongation of very long chain fatty acids protein</fullName>
        <ecNumber evidence="10">2.3.1.199</ecNumber>
    </recommendedName>
    <alternativeName>
        <fullName evidence="10">Very-long-chain 3-oxoacyl-CoA synthase</fullName>
    </alternativeName>
</protein>
<comment type="similarity">
    <text evidence="10">Belongs to the ELO family.</text>
</comment>
<accession>A0AAQ4F8Q7</accession>
<sequence length="111" mass="13059">MKNRKPYDGVKPFVILYDTCKVMLNTYFMVTFLSKTYVGGGYSFICHGINYEARDENTMSLLNLLWWYLLVRIADFLDTVFFVLRKNSHVSSRRSPHASGLQRLLRPRLRS</sequence>
<evidence type="ECO:0000256" key="6">
    <source>
        <dbReference type="ARBA" id="ARBA00022989"/>
    </source>
</evidence>
<keyword evidence="8 10" id="KW-0472">Membrane</keyword>
<dbReference type="EMBL" id="JARKHS020005386">
    <property type="protein sequence ID" value="KAK8783590.1"/>
    <property type="molecule type" value="Genomic_DNA"/>
</dbReference>
<dbReference type="GO" id="GO:0034626">
    <property type="term" value="P:fatty acid elongation, polyunsaturated fatty acid"/>
    <property type="evidence" value="ECO:0007669"/>
    <property type="project" value="TreeGrafter"/>
</dbReference>
<evidence type="ECO:0000313" key="13">
    <source>
        <dbReference type="Proteomes" id="UP001321473"/>
    </source>
</evidence>
<evidence type="ECO:0000256" key="5">
    <source>
        <dbReference type="ARBA" id="ARBA00022832"/>
    </source>
</evidence>
<evidence type="ECO:0000256" key="10">
    <source>
        <dbReference type="RuleBase" id="RU361115"/>
    </source>
</evidence>
<comment type="subcellular location">
    <subcellularLocation>
        <location evidence="1">Membrane</location>
        <topology evidence="1">Multi-pass membrane protein</topology>
    </subcellularLocation>
</comment>
<evidence type="ECO:0000256" key="4">
    <source>
        <dbReference type="ARBA" id="ARBA00022692"/>
    </source>
</evidence>
<reference evidence="12 13" key="1">
    <citation type="journal article" date="2023" name="Arcadia Sci">
        <title>De novo assembly of a long-read Amblyomma americanum tick genome.</title>
        <authorList>
            <person name="Chou S."/>
            <person name="Poskanzer K.E."/>
            <person name="Rollins M."/>
            <person name="Thuy-Boun P.S."/>
        </authorList>
    </citation>
    <scope>NUCLEOTIDE SEQUENCE [LARGE SCALE GENOMIC DNA]</scope>
    <source>
        <strain evidence="12">F_SG_1</strain>
        <tissue evidence="12">Salivary glands</tissue>
    </source>
</reference>
<proteinExistence type="inferred from homology"/>
<evidence type="ECO:0000256" key="8">
    <source>
        <dbReference type="ARBA" id="ARBA00023136"/>
    </source>
</evidence>
<dbReference type="AlphaFoldDB" id="A0AAQ4F8Q7"/>
<keyword evidence="3 10" id="KW-0808">Transferase</keyword>
<feature type="region of interest" description="Disordered" evidence="11">
    <location>
        <begin position="89"/>
        <end position="111"/>
    </location>
</feature>
<dbReference type="GO" id="GO:0005789">
    <property type="term" value="C:endoplasmic reticulum membrane"/>
    <property type="evidence" value="ECO:0007669"/>
    <property type="project" value="TreeGrafter"/>
</dbReference>
<keyword evidence="7 10" id="KW-0443">Lipid metabolism</keyword>
<dbReference type="PANTHER" id="PTHR11157:SF69">
    <property type="entry name" value="ELONGATION OF VERY LONG CHAIN FATTY ACIDS PROTEIN 7"/>
    <property type="match status" value="1"/>
</dbReference>
<keyword evidence="13" id="KW-1185">Reference proteome</keyword>
<gene>
    <name evidence="12" type="ORF">V5799_010045</name>
</gene>
<dbReference type="EC" id="2.3.1.199" evidence="10"/>
<evidence type="ECO:0000256" key="2">
    <source>
        <dbReference type="ARBA" id="ARBA00022516"/>
    </source>
</evidence>
<keyword evidence="9 10" id="KW-0275">Fatty acid biosynthesis</keyword>
<organism evidence="12 13">
    <name type="scientific">Amblyomma americanum</name>
    <name type="common">Lone star tick</name>
    <dbReference type="NCBI Taxonomy" id="6943"/>
    <lineage>
        <taxon>Eukaryota</taxon>
        <taxon>Metazoa</taxon>
        <taxon>Ecdysozoa</taxon>
        <taxon>Arthropoda</taxon>
        <taxon>Chelicerata</taxon>
        <taxon>Arachnida</taxon>
        <taxon>Acari</taxon>
        <taxon>Parasitiformes</taxon>
        <taxon>Ixodida</taxon>
        <taxon>Ixodoidea</taxon>
        <taxon>Ixodidae</taxon>
        <taxon>Amblyomminae</taxon>
        <taxon>Amblyomma</taxon>
    </lineage>
</organism>
<evidence type="ECO:0000256" key="3">
    <source>
        <dbReference type="ARBA" id="ARBA00022679"/>
    </source>
</evidence>
<dbReference type="PANTHER" id="PTHR11157">
    <property type="entry name" value="FATTY ACID ACYL TRANSFERASE-RELATED"/>
    <property type="match status" value="1"/>
</dbReference>
<evidence type="ECO:0000313" key="12">
    <source>
        <dbReference type="EMBL" id="KAK8783590.1"/>
    </source>
</evidence>
<dbReference type="GO" id="GO:0030148">
    <property type="term" value="P:sphingolipid biosynthetic process"/>
    <property type="evidence" value="ECO:0007669"/>
    <property type="project" value="TreeGrafter"/>
</dbReference>
<dbReference type="InterPro" id="IPR002076">
    <property type="entry name" value="ELO_fam"/>
</dbReference>
<comment type="caution">
    <text evidence="10">Lacks conserved residue(s) required for the propagation of feature annotation.</text>
</comment>